<comment type="caution">
    <text evidence="13">The sequence shown here is derived from an EMBL/GenBank/DDBJ whole genome shotgun (WGS) entry which is preliminary data.</text>
</comment>
<feature type="transmembrane region" description="Helical" evidence="10">
    <location>
        <begin position="263"/>
        <end position="281"/>
    </location>
</feature>
<reference evidence="13 14" key="1">
    <citation type="journal article" date="2016" name="BMC Genomics">
        <title>Genome sequencing and secondary metabolism of the postharvest pathogen Penicillium griseofulvum.</title>
        <authorList>
            <person name="Banani H."/>
            <person name="Marcet-Houben M."/>
            <person name="Ballester A.R."/>
            <person name="Abbruscato P."/>
            <person name="Gonzalez-Candelas L."/>
            <person name="Gabaldon T."/>
            <person name="Spadaro D."/>
        </authorList>
    </citation>
    <scope>NUCLEOTIDE SEQUENCE [LARGE SCALE GENOMIC DNA]</scope>
    <source>
        <strain evidence="13 14">PG3</strain>
    </source>
</reference>
<dbReference type="Pfam" id="PF01699">
    <property type="entry name" value="Na_Ca_ex"/>
    <property type="match status" value="2"/>
</dbReference>
<feature type="transmembrane region" description="Helical" evidence="10">
    <location>
        <begin position="170"/>
        <end position="192"/>
    </location>
</feature>
<evidence type="ECO:0000256" key="1">
    <source>
        <dbReference type="ARBA" id="ARBA00004127"/>
    </source>
</evidence>
<dbReference type="EMBL" id="LHQR01000065">
    <property type="protein sequence ID" value="KXG47768.1"/>
    <property type="molecule type" value="Genomic_DNA"/>
</dbReference>
<keyword evidence="7 10" id="KW-1133">Transmembrane helix</keyword>
<feature type="transmembrane region" description="Helical" evidence="10">
    <location>
        <begin position="107"/>
        <end position="128"/>
    </location>
</feature>
<keyword evidence="8 10" id="KW-0406">Ion transport</keyword>
<evidence type="ECO:0000256" key="4">
    <source>
        <dbReference type="ARBA" id="ARBA00022568"/>
    </source>
</evidence>
<dbReference type="PANTHER" id="PTHR31503">
    <property type="entry name" value="VACUOLAR CALCIUM ION TRANSPORTER"/>
    <property type="match status" value="1"/>
</dbReference>
<dbReference type="AlphaFoldDB" id="A0A135LFP3"/>
<keyword evidence="4 10" id="KW-0109">Calcium transport</keyword>
<feature type="transmembrane region" description="Helical" evidence="10">
    <location>
        <begin position="74"/>
        <end position="95"/>
    </location>
</feature>
<feature type="domain" description="Sodium/calcium exchanger membrane region" evidence="12">
    <location>
        <begin position="74"/>
        <end position="227"/>
    </location>
</feature>
<dbReference type="InterPro" id="IPR004713">
    <property type="entry name" value="CaH_exchang"/>
</dbReference>
<comment type="function">
    <text evidence="10">Has a role in promoting intracellular calcium ion sequestration via the exchange of calcium ions for hydrogen ions across the vacuolar membrane. Involved also in manganese ion homeostasis via its uptake into the vacuole.</text>
</comment>
<organism evidence="13 14">
    <name type="scientific">Penicillium patulum</name>
    <name type="common">Penicillium griseofulvum</name>
    <dbReference type="NCBI Taxonomy" id="5078"/>
    <lineage>
        <taxon>Eukaryota</taxon>
        <taxon>Fungi</taxon>
        <taxon>Dikarya</taxon>
        <taxon>Ascomycota</taxon>
        <taxon>Pezizomycotina</taxon>
        <taxon>Eurotiomycetes</taxon>
        <taxon>Eurotiomycetidae</taxon>
        <taxon>Eurotiales</taxon>
        <taxon>Aspergillaceae</taxon>
        <taxon>Penicillium</taxon>
    </lineage>
</organism>
<dbReference type="GO" id="GO:0000329">
    <property type="term" value="C:fungal-type vacuole membrane"/>
    <property type="evidence" value="ECO:0007669"/>
    <property type="project" value="TreeGrafter"/>
</dbReference>
<dbReference type="OrthoDB" id="1699231at2759"/>
<keyword evidence="3 10" id="KW-0813">Transport</keyword>
<evidence type="ECO:0000256" key="9">
    <source>
        <dbReference type="ARBA" id="ARBA00023136"/>
    </source>
</evidence>
<feature type="domain" description="Sodium/calcium exchanger membrane region" evidence="12">
    <location>
        <begin position="262"/>
        <end position="405"/>
    </location>
</feature>
<feature type="transmembrane region" description="Helical" evidence="10">
    <location>
        <begin position="134"/>
        <end position="158"/>
    </location>
</feature>
<keyword evidence="10" id="KW-0926">Vacuole</keyword>
<dbReference type="GO" id="GO:0012505">
    <property type="term" value="C:endomembrane system"/>
    <property type="evidence" value="ECO:0007669"/>
    <property type="project" value="UniProtKB-SubCell"/>
</dbReference>
<dbReference type="Proteomes" id="UP000070168">
    <property type="component" value="Unassembled WGS sequence"/>
</dbReference>
<dbReference type="InterPro" id="IPR004798">
    <property type="entry name" value="CAX-like"/>
</dbReference>
<name>A0A135LFP3_PENPA</name>
<dbReference type="GO" id="GO:0006874">
    <property type="term" value="P:intracellular calcium ion homeostasis"/>
    <property type="evidence" value="ECO:0007669"/>
    <property type="project" value="TreeGrafter"/>
</dbReference>
<feature type="transmembrane region" description="Helical" evidence="10">
    <location>
        <begin position="48"/>
        <end position="68"/>
    </location>
</feature>
<feature type="transmembrane region" description="Helical" evidence="10">
    <location>
        <begin position="212"/>
        <end position="230"/>
    </location>
</feature>
<keyword evidence="6 10" id="KW-0106">Calcium</keyword>
<evidence type="ECO:0000256" key="5">
    <source>
        <dbReference type="ARBA" id="ARBA00022692"/>
    </source>
</evidence>
<evidence type="ECO:0000256" key="3">
    <source>
        <dbReference type="ARBA" id="ARBA00022448"/>
    </source>
</evidence>
<feature type="transmembrane region" description="Helical" evidence="10">
    <location>
        <begin position="387"/>
        <end position="406"/>
    </location>
</feature>
<evidence type="ECO:0000256" key="8">
    <source>
        <dbReference type="ARBA" id="ARBA00023065"/>
    </source>
</evidence>
<feature type="region of interest" description="Disordered" evidence="11">
    <location>
        <begin position="1"/>
        <end position="26"/>
    </location>
</feature>
<dbReference type="PANTHER" id="PTHR31503:SF22">
    <property type="entry name" value="VACUOLAR CALCIUM ION TRANSPORTER"/>
    <property type="match status" value="1"/>
</dbReference>
<evidence type="ECO:0000259" key="12">
    <source>
        <dbReference type="Pfam" id="PF01699"/>
    </source>
</evidence>
<accession>A0A135LFP3</accession>
<evidence type="ECO:0000313" key="13">
    <source>
        <dbReference type="EMBL" id="KXG47768.1"/>
    </source>
</evidence>
<feature type="transmembrane region" description="Helical" evidence="10">
    <location>
        <begin position="359"/>
        <end position="380"/>
    </location>
</feature>
<feature type="compositionally biased region" description="Low complexity" evidence="11">
    <location>
        <begin position="12"/>
        <end position="24"/>
    </location>
</feature>
<dbReference type="OMA" id="IGWCIAE"/>
<evidence type="ECO:0000256" key="11">
    <source>
        <dbReference type="SAM" id="MobiDB-lite"/>
    </source>
</evidence>
<protein>
    <recommendedName>
        <fullName evidence="10">Vacuolar calcium ion transporter</fullName>
    </recommendedName>
</protein>
<dbReference type="NCBIfam" id="TIGR00378">
    <property type="entry name" value="cax"/>
    <property type="match status" value="1"/>
</dbReference>
<dbReference type="InterPro" id="IPR004837">
    <property type="entry name" value="NaCa_Exmemb"/>
</dbReference>
<dbReference type="GeneID" id="63704651"/>
<evidence type="ECO:0000256" key="2">
    <source>
        <dbReference type="ARBA" id="ARBA00008170"/>
    </source>
</evidence>
<gene>
    <name evidence="13" type="ORF">PGRI_016380</name>
</gene>
<keyword evidence="5 10" id="KW-0812">Transmembrane</keyword>
<evidence type="ECO:0000256" key="7">
    <source>
        <dbReference type="ARBA" id="ARBA00022989"/>
    </source>
</evidence>
<dbReference type="InterPro" id="IPR044880">
    <property type="entry name" value="NCX_ion-bd_dom_sf"/>
</dbReference>
<comment type="similarity">
    <text evidence="2 10">Belongs to the Ca(2+):cation antiporter (CaCA) (TC 2.A.19) family.</text>
</comment>
<comment type="subcellular location">
    <subcellularLocation>
        <location evidence="1">Endomembrane system</location>
        <topology evidence="1">Multi-pass membrane protein</topology>
    </subcellularLocation>
    <subcellularLocation>
        <location evidence="10">Vacuole membrane</location>
    </subcellularLocation>
</comment>
<dbReference type="RefSeq" id="XP_040646304.1">
    <property type="nucleotide sequence ID" value="XM_040789351.1"/>
</dbReference>
<keyword evidence="14" id="KW-1185">Reference proteome</keyword>
<feature type="transmembrane region" description="Helical" evidence="10">
    <location>
        <begin position="296"/>
        <end position="318"/>
    </location>
</feature>
<evidence type="ECO:0000313" key="14">
    <source>
        <dbReference type="Proteomes" id="UP000070168"/>
    </source>
</evidence>
<sequence>MPSRRDTPESRGQPGHPQSQQQIQDDTKPWTRIQRFFEMPTQMGLKELNIGLGWPVMILLLLAGAAKIFHWNPIIVLVVNIVAIIFSSEAISISSDELAAHLGELQGALLSATFGNTVELTAGILALVHDEIVFAQSIMVGSILSDILLVFGCCLVTASYSKEILEFNGALAKTLSSLMMITAVTMLLPTALYSTFPVSEIDGRVLSFSRGTSLVLLVLYGAYLIFYLGTHKHLFLSDERENSDGENDGDPSPPTRPRLASSIIRLITAVAATVLCTELLLESTHDMAKTLGVSEVFIAIVFLPIASNSTEGITVITASRTGDTDSAIRVIIDSLLQIGLFVIPFLVVIGWCIAEPMSLFFDSFQTIAMFLAILVVNHLLRDGQYAYIHGAMLLALYSSLVVAFYAR</sequence>
<proteinExistence type="inferred from homology"/>
<dbReference type="GO" id="GO:0015369">
    <property type="term" value="F:calcium:proton antiporter activity"/>
    <property type="evidence" value="ECO:0007669"/>
    <property type="project" value="UniProtKB-UniRule"/>
</dbReference>
<evidence type="ECO:0000256" key="6">
    <source>
        <dbReference type="ARBA" id="ARBA00022837"/>
    </source>
</evidence>
<evidence type="ECO:0000256" key="10">
    <source>
        <dbReference type="RuleBase" id="RU365028"/>
    </source>
</evidence>
<feature type="transmembrane region" description="Helical" evidence="10">
    <location>
        <begin position="330"/>
        <end position="353"/>
    </location>
</feature>
<dbReference type="Gene3D" id="1.20.1420.30">
    <property type="entry name" value="NCX, central ion-binding region"/>
    <property type="match status" value="1"/>
</dbReference>
<dbReference type="STRING" id="5078.A0A135LFP3"/>
<keyword evidence="9 10" id="KW-0472">Membrane</keyword>
<keyword evidence="10" id="KW-0050">Antiport</keyword>